<protein>
    <submittedName>
        <fullName evidence="7">SCO family protein</fullName>
    </submittedName>
</protein>
<feature type="transmembrane region" description="Helical" evidence="5">
    <location>
        <begin position="6"/>
        <end position="26"/>
    </location>
</feature>
<dbReference type="KEGG" id="pact:CA264_01345"/>
<dbReference type="SUPFAM" id="SSF52833">
    <property type="entry name" value="Thioredoxin-like"/>
    <property type="match status" value="1"/>
</dbReference>
<dbReference type="STRING" id="709015.GCA_000472485_00268"/>
<organism evidence="7 8">
    <name type="scientific">Pontibacter actiniarum</name>
    <dbReference type="NCBI Taxonomy" id="323450"/>
    <lineage>
        <taxon>Bacteria</taxon>
        <taxon>Pseudomonadati</taxon>
        <taxon>Bacteroidota</taxon>
        <taxon>Cytophagia</taxon>
        <taxon>Cytophagales</taxon>
        <taxon>Hymenobacteraceae</taxon>
        <taxon>Pontibacter</taxon>
    </lineage>
</organism>
<feature type="domain" description="Thioredoxin" evidence="6">
    <location>
        <begin position="53"/>
        <end position="214"/>
    </location>
</feature>
<feature type="disulfide bond" description="Redox-active" evidence="4">
    <location>
        <begin position="91"/>
        <end position="95"/>
    </location>
</feature>
<keyword evidence="5" id="KW-1133">Transmembrane helix</keyword>
<dbReference type="PROSITE" id="PS51352">
    <property type="entry name" value="THIOREDOXIN_2"/>
    <property type="match status" value="1"/>
</dbReference>
<gene>
    <name evidence="7" type="ORF">CA264_01345</name>
</gene>
<keyword evidence="4" id="KW-1015">Disulfide bond</keyword>
<evidence type="ECO:0000256" key="5">
    <source>
        <dbReference type="SAM" id="Phobius"/>
    </source>
</evidence>
<dbReference type="AlphaFoldDB" id="A0A1X9YMT3"/>
<keyword evidence="5" id="KW-0472">Membrane</keyword>
<keyword evidence="3" id="KW-0479">Metal-binding</keyword>
<reference evidence="8" key="1">
    <citation type="submission" date="2017-05" db="EMBL/GenBank/DDBJ databases">
        <authorList>
            <person name="Ray J."/>
            <person name="Price M."/>
            <person name="Deutschbauer A."/>
        </authorList>
    </citation>
    <scope>NUCLEOTIDE SEQUENCE [LARGE SCALE GENOMIC DNA]</scope>
    <source>
        <strain evidence="8">DSM 19842</strain>
    </source>
</reference>
<evidence type="ECO:0000313" key="7">
    <source>
        <dbReference type="EMBL" id="ARS34196.1"/>
    </source>
</evidence>
<accession>A0A1X9YMT3</accession>
<feature type="binding site" evidence="3">
    <location>
        <position position="95"/>
    </location>
    <ligand>
        <name>Cu cation</name>
        <dbReference type="ChEBI" id="CHEBI:23378"/>
    </ligand>
</feature>
<keyword evidence="8" id="KW-1185">Reference proteome</keyword>
<keyword evidence="2 3" id="KW-0186">Copper</keyword>
<evidence type="ECO:0000313" key="8">
    <source>
        <dbReference type="Proteomes" id="UP000266292"/>
    </source>
</evidence>
<sequence>MKPVKALILGILLLVPILIFIFINIFGTHHFSLQTLYPMLDDSGEVVYDAAGDTVYQRVPYFKLTSQQNQEVTQTDLDSSLYIANFFTTACQDSCQEVFSELVRVQEKFANIPELKIVSFSVNPSEDSVQALQRFAAQYGIKPAKWLLLTGDSAKIHTLAEQGFHQPVEVVDGEPQFNQRLVLVDKDKKIRGVYQGADQLEVDRLVLEINVLLDEYSKRK</sequence>
<dbReference type="InterPro" id="IPR013766">
    <property type="entry name" value="Thioredoxin_domain"/>
</dbReference>
<evidence type="ECO:0000256" key="3">
    <source>
        <dbReference type="PIRSR" id="PIRSR603782-1"/>
    </source>
</evidence>
<dbReference type="Pfam" id="PF02630">
    <property type="entry name" value="SCO1-SenC"/>
    <property type="match status" value="1"/>
</dbReference>
<name>A0A1X9YMT3_9BACT</name>
<dbReference type="InterPro" id="IPR036249">
    <property type="entry name" value="Thioredoxin-like_sf"/>
</dbReference>
<dbReference type="PANTHER" id="PTHR12151">
    <property type="entry name" value="ELECTRON TRANSPORT PROTIN SCO1/SENC FAMILY MEMBER"/>
    <property type="match status" value="1"/>
</dbReference>
<dbReference type="Proteomes" id="UP000266292">
    <property type="component" value="Chromosome"/>
</dbReference>
<proteinExistence type="inferred from homology"/>
<dbReference type="Gene3D" id="3.40.30.10">
    <property type="entry name" value="Glutaredoxin"/>
    <property type="match status" value="1"/>
</dbReference>
<dbReference type="PANTHER" id="PTHR12151:SF25">
    <property type="entry name" value="LINALOOL DEHYDRATASE_ISOMERASE DOMAIN-CONTAINING PROTEIN"/>
    <property type="match status" value="1"/>
</dbReference>
<keyword evidence="5" id="KW-0812">Transmembrane</keyword>
<dbReference type="CDD" id="cd02968">
    <property type="entry name" value="SCO"/>
    <property type="match status" value="1"/>
</dbReference>
<feature type="binding site" evidence="3">
    <location>
        <position position="91"/>
    </location>
    <ligand>
        <name>Cu cation</name>
        <dbReference type="ChEBI" id="CHEBI:23378"/>
    </ligand>
</feature>
<dbReference type="OrthoDB" id="9811998at2"/>
<comment type="similarity">
    <text evidence="1">Belongs to the SCO1/2 family.</text>
</comment>
<dbReference type="InterPro" id="IPR003782">
    <property type="entry name" value="SCO1/SenC"/>
</dbReference>
<dbReference type="EMBL" id="CP021235">
    <property type="protein sequence ID" value="ARS34196.1"/>
    <property type="molecule type" value="Genomic_DNA"/>
</dbReference>
<evidence type="ECO:0000256" key="1">
    <source>
        <dbReference type="ARBA" id="ARBA00010996"/>
    </source>
</evidence>
<evidence type="ECO:0000259" key="6">
    <source>
        <dbReference type="PROSITE" id="PS51352"/>
    </source>
</evidence>
<evidence type="ECO:0000256" key="2">
    <source>
        <dbReference type="ARBA" id="ARBA00023008"/>
    </source>
</evidence>
<evidence type="ECO:0000256" key="4">
    <source>
        <dbReference type="PIRSR" id="PIRSR603782-2"/>
    </source>
</evidence>
<dbReference type="GO" id="GO:0046872">
    <property type="term" value="F:metal ion binding"/>
    <property type="evidence" value="ECO:0007669"/>
    <property type="project" value="UniProtKB-KW"/>
</dbReference>